<dbReference type="EMBL" id="CP102290">
    <property type="protein sequence ID" value="UWP58479.1"/>
    <property type="molecule type" value="Genomic_DNA"/>
</dbReference>
<dbReference type="Gene3D" id="3.30.300.130">
    <property type="entry name" value="Fe-S cluster assembly (FSCA)"/>
    <property type="match status" value="1"/>
</dbReference>
<dbReference type="InterPro" id="IPR001075">
    <property type="entry name" value="NIF_FeS_clus_asmbl_NifU_C"/>
</dbReference>
<protein>
    <submittedName>
        <fullName evidence="3">NifU family protein</fullName>
    </submittedName>
</protein>
<dbReference type="Proteomes" id="UP001060164">
    <property type="component" value="Chromosome"/>
</dbReference>
<evidence type="ECO:0000256" key="1">
    <source>
        <dbReference type="ARBA" id="ARBA00049958"/>
    </source>
</evidence>
<feature type="domain" description="NIF system FeS cluster assembly NifU C-terminal" evidence="2">
    <location>
        <begin position="9"/>
        <end position="59"/>
    </location>
</feature>
<dbReference type="InterPro" id="IPR034904">
    <property type="entry name" value="FSCA_dom_sf"/>
</dbReference>
<accession>A0ABY5VD08</accession>
<dbReference type="RefSeq" id="WP_169579923.1">
    <property type="nucleotide sequence ID" value="NZ_CABLBR010000015.1"/>
</dbReference>
<sequence>MDKQSLCAGSVIKVQGVEENKVIVRLLGACSGCPSAQLTVKESIKTAIIKEYPSVEDVILDTSVSDDLLSFAKKLLKN</sequence>
<dbReference type="SUPFAM" id="SSF117916">
    <property type="entry name" value="Fe-S cluster assembly (FSCA) domain-like"/>
    <property type="match status" value="1"/>
</dbReference>
<name>A0ABY5VD08_9FIRM</name>
<gene>
    <name evidence="3" type="ORF">NQ502_13960</name>
</gene>
<dbReference type="Pfam" id="PF01106">
    <property type="entry name" value="NifU"/>
    <property type="match status" value="1"/>
</dbReference>
<keyword evidence="4" id="KW-1185">Reference proteome</keyword>
<organism evidence="3 4">
    <name type="scientific">Ruminococcus gauvreauii</name>
    <dbReference type="NCBI Taxonomy" id="438033"/>
    <lineage>
        <taxon>Bacteria</taxon>
        <taxon>Bacillati</taxon>
        <taxon>Bacillota</taxon>
        <taxon>Clostridia</taxon>
        <taxon>Eubacteriales</taxon>
        <taxon>Oscillospiraceae</taxon>
        <taxon>Ruminococcus</taxon>
    </lineage>
</organism>
<evidence type="ECO:0000313" key="4">
    <source>
        <dbReference type="Proteomes" id="UP001060164"/>
    </source>
</evidence>
<comment type="function">
    <text evidence="1">May be involved in the formation or repair of [Fe-S] clusters present in iron-sulfur proteins.</text>
</comment>
<proteinExistence type="predicted"/>
<evidence type="ECO:0000259" key="2">
    <source>
        <dbReference type="Pfam" id="PF01106"/>
    </source>
</evidence>
<evidence type="ECO:0000313" key="3">
    <source>
        <dbReference type="EMBL" id="UWP58479.1"/>
    </source>
</evidence>
<reference evidence="3" key="1">
    <citation type="journal article" date="2022" name="Cell">
        <title>Design, construction, and in vivo augmentation of a complex gut microbiome.</title>
        <authorList>
            <person name="Cheng A.G."/>
            <person name="Ho P.Y."/>
            <person name="Aranda-Diaz A."/>
            <person name="Jain S."/>
            <person name="Yu F.B."/>
            <person name="Meng X."/>
            <person name="Wang M."/>
            <person name="Iakiviak M."/>
            <person name="Nagashima K."/>
            <person name="Zhao A."/>
            <person name="Murugkar P."/>
            <person name="Patil A."/>
            <person name="Atabakhsh K."/>
            <person name="Weakley A."/>
            <person name="Yan J."/>
            <person name="Brumbaugh A.R."/>
            <person name="Higginbottom S."/>
            <person name="Dimas A."/>
            <person name="Shiver A.L."/>
            <person name="Deutschbauer A."/>
            <person name="Neff N."/>
            <person name="Sonnenburg J.L."/>
            <person name="Huang K.C."/>
            <person name="Fischbach M.A."/>
        </authorList>
    </citation>
    <scope>NUCLEOTIDE SEQUENCE</scope>
    <source>
        <strain evidence="3">DSM 19829</strain>
    </source>
</reference>